<gene>
    <name evidence="1" type="ORF">CLIB1423_24S00826</name>
</gene>
<comment type="caution">
    <text evidence="1">The sequence shown here is derived from an EMBL/GenBank/DDBJ whole genome shotgun (WGS) entry which is preliminary data.</text>
</comment>
<dbReference type="EMBL" id="CAKXYY010000024">
    <property type="protein sequence ID" value="CAH2355311.1"/>
    <property type="molecule type" value="Genomic_DNA"/>
</dbReference>
<proteinExistence type="predicted"/>
<keyword evidence="2" id="KW-1185">Reference proteome</keyword>
<dbReference type="AlphaFoldDB" id="A0A9P0QUJ7"/>
<evidence type="ECO:0000313" key="1">
    <source>
        <dbReference type="EMBL" id="CAH2355311.1"/>
    </source>
</evidence>
<sequence length="131" mass="15355">MHSYYKFLQTIIFSRKKKLSFFLRRLSFEGICSMNAWPSETSKIFSLVCGLSTNGFCVTKGRFSLNMKVVDVFNMEIAKLNMFRTCQKILEPDFRKCNFKKKCQNHKGGVHDLNARSNFEILLNWLPIHSE</sequence>
<name>A0A9P0QUJ7_9ASCO</name>
<reference evidence="1" key="1">
    <citation type="submission" date="2022-03" db="EMBL/GenBank/DDBJ databases">
        <authorList>
            <person name="Legras J.-L."/>
            <person name="Devillers H."/>
            <person name="Grondin C."/>
        </authorList>
    </citation>
    <scope>NUCLEOTIDE SEQUENCE</scope>
    <source>
        <strain evidence="1">CLIB 1423</strain>
    </source>
</reference>
<evidence type="ECO:0000313" key="2">
    <source>
        <dbReference type="Proteomes" id="UP000837801"/>
    </source>
</evidence>
<accession>A0A9P0QUJ7</accession>
<organism evidence="1 2">
    <name type="scientific">[Candida] railenensis</name>
    <dbReference type="NCBI Taxonomy" id="45579"/>
    <lineage>
        <taxon>Eukaryota</taxon>
        <taxon>Fungi</taxon>
        <taxon>Dikarya</taxon>
        <taxon>Ascomycota</taxon>
        <taxon>Saccharomycotina</taxon>
        <taxon>Pichiomycetes</taxon>
        <taxon>Debaryomycetaceae</taxon>
        <taxon>Kurtzmaniella</taxon>
    </lineage>
</organism>
<protein>
    <submittedName>
        <fullName evidence="1">Uncharacterized protein</fullName>
    </submittedName>
</protein>
<dbReference type="Proteomes" id="UP000837801">
    <property type="component" value="Unassembled WGS sequence"/>
</dbReference>